<proteinExistence type="inferred from homology"/>
<dbReference type="EC" id="5.3.3.1" evidence="11"/>
<evidence type="ECO:0000256" key="10">
    <source>
        <dbReference type="ARBA" id="ARBA00023235"/>
    </source>
</evidence>
<evidence type="ECO:0000256" key="15">
    <source>
        <dbReference type="ARBA" id="ARBA00049778"/>
    </source>
</evidence>
<keyword evidence="3" id="KW-0153">Cholesterol metabolism</keyword>
<evidence type="ECO:0000256" key="8">
    <source>
        <dbReference type="ARBA" id="ARBA00023166"/>
    </source>
</evidence>
<evidence type="ECO:0000256" key="9">
    <source>
        <dbReference type="ARBA" id="ARBA00023221"/>
    </source>
</evidence>
<dbReference type="Gene3D" id="3.50.50.60">
    <property type="entry name" value="FAD/NAD(P)-binding domain"/>
    <property type="match status" value="3"/>
</dbReference>
<evidence type="ECO:0000259" key="16">
    <source>
        <dbReference type="Pfam" id="PF00732"/>
    </source>
</evidence>
<keyword evidence="8" id="KW-1207">Sterol metabolism</keyword>
<name>A0ABV6IGP4_9BURK</name>
<dbReference type="SUPFAM" id="SSF51905">
    <property type="entry name" value="FAD/NAD(P)-binding domain"/>
    <property type="match status" value="1"/>
</dbReference>
<organism evidence="18 19">
    <name type="scientific">Undibacterium danionis</name>
    <dbReference type="NCBI Taxonomy" id="1812100"/>
    <lineage>
        <taxon>Bacteria</taxon>
        <taxon>Pseudomonadati</taxon>
        <taxon>Pseudomonadota</taxon>
        <taxon>Betaproteobacteria</taxon>
        <taxon>Burkholderiales</taxon>
        <taxon>Oxalobacteraceae</taxon>
        <taxon>Undibacterium</taxon>
    </lineage>
</organism>
<dbReference type="InterPro" id="IPR036188">
    <property type="entry name" value="FAD/NAD-bd_sf"/>
</dbReference>
<keyword evidence="5" id="KW-0274">FAD</keyword>
<comment type="similarity">
    <text evidence="2">Belongs to the GMC oxidoreductase family.</text>
</comment>
<comment type="pathway">
    <text evidence="12">Steroid metabolism; cholesterol degradation.</text>
</comment>
<keyword evidence="7" id="KW-0443">Lipid metabolism</keyword>
<dbReference type="Pfam" id="PF05199">
    <property type="entry name" value="GMC_oxred_C"/>
    <property type="match status" value="1"/>
</dbReference>
<dbReference type="InterPro" id="IPR000172">
    <property type="entry name" value="GMC_OxRdtase_N"/>
</dbReference>
<evidence type="ECO:0000313" key="19">
    <source>
        <dbReference type="Proteomes" id="UP001589844"/>
    </source>
</evidence>
<comment type="cofactor">
    <cofactor evidence="1">
        <name>FAD</name>
        <dbReference type="ChEBI" id="CHEBI:57692"/>
    </cofactor>
</comment>
<keyword evidence="19" id="KW-1185">Reference proteome</keyword>
<evidence type="ECO:0000256" key="4">
    <source>
        <dbReference type="ARBA" id="ARBA00022630"/>
    </source>
</evidence>
<dbReference type="EMBL" id="JBHLXJ010000015">
    <property type="protein sequence ID" value="MFC0351002.1"/>
    <property type="molecule type" value="Genomic_DNA"/>
</dbReference>
<evidence type="ECO:0000256" key="12">
    <source>
        <dbReference type="ARBA" id="ARBA00049645"/>
    </source>
</evidence>
<dbReference type="RefSeq" id="WP_390213554.1">
    <property type="nucleotide sequence ID" value="NZ_JBHLXJ010000015.1"/>
</dbReference>
<comment type="caution">
    <text evidence="18">The sequence shown here is derived from an EMBL/GenBank/DDBJ whole genome shotgun (WGS) entry which is preliminary data.</text>
</comment>
<evidence type="ECO:0000259" key="17">
    <source>
        <dbReference type="Pfam" id="PF05199"/>
    </source>
</evidence>
<evidence type="ECO:0000256" key="1">
    <source>
        <dbReference type="ARBA" id="ARBA00001974"/>
    </source>
</evidence>
<keyword evidence="9" id="KW-0753">Steroid metabolism</keyword>
<dbReference type="PANTHER" id="PTHR47470:SF1">
    <property type="entry name" value="FAD-DEPENDENT OXIDOREDUCTASE 2 FAD BINDING DOMAIN-CONTAINING PROTEIN"/>
    <property type="match status" value="1"/>
</dbReference>
<accession>A0ABV6IGP4</accession>
<dbReference type="EC" id="1.1.3.6" evidence="13"/>
<evidence type="ECO:0000256" key="13">
    <source>
        <dbReference type="ARBA" id="ARBA00049723"/>
    </source>
</evidence>
<evidence type="ECO:0000256" key="3">
    <source>
        <dbReference type="ARBA" id="ARBA00022548"/>
    </source>
</evidence>
<keyword evidence="6" id="KW-0560">Oxidoreductase</keyword>
<evidence type="ECO:0000256" key="6">
    <source>
        <dbReference type="ARBA" id="ARBA00023002"/>
    </source>
</evidence>
<evidence type="ECO:0000256" key="7">
    <source>
        <dbReference type="ARBA" id="ARBA00023098"/>
    </source>
</evidence>
<keyword evidence="4" id="KW-0285">Flavoprotein</keyword>
<dbReference type="Pfam" id="PF00732">
    <property type="entry name" value="GMC_oxred_N"/>
    <property type="match status" value="1"/>
</dbReference>
<evidence type="ECO:0000256" key="14">
    <source>
        <dbReference type="ARBA" id="ARBA00049744"/>
    </source>
</evidence>
<feature type="domain" description="Glucose-methanol-choline oxidoreductase N-terminal" evidence="16">
    <location>
        <begin position="85"/>
        <end position="292"/>
    </location>
</feature>
<dbReference type="PANTHER" id="PTHR47470">
    <property type="entry name" value="CHOLESTEROL OXIDASE"/>
    <property type="match status" value="1"/>
</dbReference>
<dbReference type="InterPro" id="IPR007867">
    <property type="entry name" value="GMC_OxRtase_C"/>
</dbReference>
<evidence type="ECO:0000256" key="5">
    <source>
        <dbReference type="ARBA" id="ARBA00022827"/>
    </source>
</evidence>
<dbReference type="InterPro" id="IPR052542">
    <property type="entry name" value="Cholesterol_Oxidase"/>
</dbReference>
<reference evidence="18 19" key="1">
    <citation type="submission" date="2024-09" db="EMBL/GenBank/DDBJ databases">
        <authorList>
            <person name="Sun Q."/>
            <person name="Mori K."/>
        </authorList>
    </citation>
    <scope>NUCLEOTIDE SEQUENCE [LARGE SCALE GENOMIC DNA]</scope>
    <source>
        <strain evidence="18 19">CCM 8677</strain>
    </source>
</reference>
<evidence type="ECO:0000313" key="18">
    <source>
        <dbReference type="EMBL" id="MFC0351002.1"/>
    </source>
</evidence>
<gene>
    <name evidence="18" type="ORF">ACFFJH_14385</name>
</gene>
<feature type="domain" description="Glucose-methanol-choline oxidoreductase C-terminal" evidence="17">
    <location>
        <begin position="489"/>
        <end position="554"/>
    </location>
</feature>
<dbReference type="Proteomes" id="UP001589844">
    <property type="component" value="Unassembled WGS sequence"/>
</dbReference>
<dbReference type="PRINTS" id="PR00411">
    <property type="entry name" value="PNDRDTASEI"/>
</dbReference>
<evidence type="ECO:0000256" key="11">
    <source>
        <dbReference type="ARBA" id="ARBA00038856"/>
    </source>
</evidence>
<sequence>MSRIASPIDQIAQHYEVLVIGSGYGGGIAASRMARAGRRVALLERGKEILPGDYPNTLVKAAEQFQLHEPNGHIGSRTGLFDFHVNAQQNVLVGCGLGGTSLINANVSLEAKPYVFDDTRWPLSIREHRDTLLKDGYARAREMLKPNPYPENGAALTKTAAHQQSANKMGQAKEFYRTPINVNFETLPNNKNHVGVEQLPCNNCGDCVSGCNNKAKNTTLMNYLPDAWNHGAEIFCQAAVSHIEKAADGWLVHYQYVGTGREKFDAPTQFVKADIVIVSAGTLGSTEIMLRSQQKGLLLSDQLGLHFSGNGDILGFGFNTTQKINGIGFGDNQPPNKPADRLPVGPCITSVIDMRDQAKYEHRMVIEEGSIPGAIGKLMLPMLSTTADLMGKNDARSFMDRAKQKVRAWTSLWRGPYTGAIQNTQTYLIMSHDDSKGRMVLDAKNQLRIDWPGVGTAENVEVGNTRLNAATKALDGIYVPNPIWSDLFKHAIVSVHPLGGCVMGEDATQAVVNHKGQVFSGKSGTAVYENLYVTDGSVIPTSLAVNPLLTISAISERAMQLLAQDRGWTIDYTLPSAPKRPVVEDKLGIQFTETMTGYFSTAFTQAASTNLPVYEQAYQRGKADDSTMSFTVTVDSDDLEKLISDPKHPATMAGTLTAPALSSKPMTVTHGVFNLFEVYPEQVGVRHMNYNMRAIAEDGSNYYFSAFKSVPSDHSPFKIWHDTSTLYVTVYRGSDKTGEVLGSGVLHIQPTDFVKQMTTMKVSNAKSEQERIAAVARFGKYFAGVLWENYGGILAGKHDEKP</sequence>
<keyword evidence="10" id="KW-0413">Isomerase</keyword>
<protein>
    <recommendedName>
        <fullName evidence="14">Cholesterol oxidase</fullName>
        <ecNumber evidence="13">1.1.3.6</ecNumber>
        <ecNumber evidence="11">5.3.3.1</ecNumber>
    </recommendedName>
    <alternativeName>
        <fullName evidence="15">Cholesterol isomerase</fullName>
    </alternativeName>
</protein>
<evidence type="ECO:0000256" key="2">
    <source>
        <dbReference type="ARBA" id="ARBA00010790"/>
    </source>
</evidence>